<keyword evidence="3" id="KW-1185">Reference proteome</keyword>
<dbReference type="PANTHER" id="PTHR34315">
    <property type="match status" value="1"/>
</dbReference>
<organism evidence="2 3">
    <name type="scientific">Aspergillus oryzae var. brunneus</name>
    <dbReference type="NCBI Taxonomy" id="332754"/>
    <lineage>
        <taxon>Eukaryota</taxon>
        <taxon>Fungi</taxon>
        <taxon>Dikarya</taxon>
        <taxon>Ascomycota</taxon>
        <taxon>Pezizomycotina</taxon>
        <taxon>Eurotiomycetes</taxon>
        <taxon>Eurotiomycetidae</taxon>
        <taxon>Eurotiales</taxon>
        <taxon>Aspergillaceae</taxon>
        <taxon>Aspergillus</taxon>
        <taxon>Aspergillus subgen. Circumdati</taxon>
    </lineage>
</organism>
<dbReference type="InterPro" id="IPR015889">
    <property type="entry name" value="Intradiol_dOase_core"/>
</dbReference>
<comment type="caution">
    <text evidence="2">The sequence shown here is derived from an EMBL/GenBank/DDBJ whole genome shotgun (WGS) entry which is preliminary data.</text>
</comment>
<dbReference type="PANTHER" id="PTHR34315:SF1">
    <property type="entry name" value="INTRADIOL RING-CLEAVAGE DIOXYGENASES DOMAIN-CONTAINING PROTEIN-RELATED"/>
    <property type="match status" value="1"/>
</dbReference>
<sequence length="246" mass="27195">MRYFSPFAVAIMAFSASAHLGPHDARSNAEMAHKAELSSRCAQHVAQFNDKRWKRSLGHPSNTTVKIHTQAPYYDVLQNDTCVLSPEVTAGPYYWPRSQILRQDMTEGQVGVPLWLDIGVMDMATCSPLEGVMVDLWHCNATGSYSSFTELSPNTKFPALLAEQGKNASDFVVEKIMAMEPYSSHTQINRTRNDVDMEFSKGTANGYNPVVSVVPVDENDLTKGLIGYITIGVDTSAIEDEHWSAS</sequence>
<dbReference type="EMBL" id="BSYB01000006">
    <property type="protein sequence ID" value="GMG42862.1"/>
    <property type="molecule type" value="Genomic_DNA"/>
</dbReference>
<feature type="domain" description="Intradiol ring-cleavage dioxygenases" evidence="1">
    <location>
        <begin position="91"/>
        <end position="157"/>
    </location>
</feature>
<evidence type="ECO:0000313" key="3">
    <source>
        <dbReference type="Proteomes" id="UP001165189"/>
    </source>
</evidence>
<gene>
    <name evidence="2" type="ORF">Aory05_000196700</name>
</gene>
<proteinExistence type="predicted"/>
<evidence type="ECO:0000313" key="2">
    <source>
        <dbReference type="EMBL" id="GMG42862.1"/>
    </source>
</evidence>
<dbReference type="Proteomes" id="UP001165189">
    <property type="component" value="Unassembled WGS sequence"/>
</dbReference>
<reference evidence="2" key="1">
    <citation type="submission" date="2023-04" db="EMBL/GenBank/DDBJ databases">
        <title>Aspergillus oryzae var. brunneus NBRC 4377.</title>
        <authorList>
            <person name="Ichikawa N."/>
            <person name="Sato H."/>
            <person name="Tonouchi N."/>
        </authorList>
    </citation>
    <scope>NUCLEOTIDE SEQUENCE</scope>
    <source>
        <strain evidence="2">NBRC 4377</strain>
    </source>
</reference>
<dbReference type="SUPFAM" id="SSF49482">
    <property type="entry name" value="Aromatic compound dioxygenase"/>
    <property type="match status" value="1"/>
</dbReference>
<dbReference type="Pfam" id="PF00775">
    <property type="entry name" value="Dioxygenase_C"/>
    <property type="match status" value="1"/>
</dbReference>
<dbReference type="InterPro" id="IPR000627">
    <property type="entry name" value="Intradiol_dOase_C"/>
</dbReference>
<protein>
    <submittedName>
        <fullName evidence="2">Unnamed protein product</fullName>
    </submittedName>
</protein>
<accession>A0ABQ6KED6</accession>
<dbReference type="Gene3D" id="2.60.130.10">
    <property type="entry name" value="Aromatic compound dioxygenase"/>
    <property type="match status" value="1"/>
</dbReference>
<name>A0ABQ6KED6_ASPOZ</name>
<evidence type="ECO:0000259" key="1">
    <source>
        <dbReference type="Pfam" id="PF00775"/>
    </source>
</evidence>